<evidence type="ECO:0000313" key="4">
    <source>
        <dbReference type="Proteomes" id="UP000025227"/>
    </source>
</evidence>
<evidence type="ECO:0000259" key="2">
    <source>
        <dbReference type="Pfam" id="PF01156"/>
    </source>
</evidence>
<dbReference type="Gene3D" id="3.90.245.10">
    <property type="entry name" value="Ribonucleoside hydrolase-like"/>
    <property type="match status" value="1"/>
</dbReference>
<dbReference type="PANTHER" id="PTHR46190">
    <property type="entry name" value="SI:CH211-201H21.5-RELATED"/>
    <property type="match status" value="1"/>
</dbReference>
<evidence type="ECO:0000313" key="3">
    <source>
        <dbReference type="EMBL" id="CDL94419.1"/>
    </source>
</evidence>
<dbReference type="OrthoDB" id="432381at2759"/>
<protein>
    <submittedName>
        <fullName evidence="3 5">Inosine uridine-preferring nucleoside hydrolase domain containing protein</fullName>
    </submittedName>
</protein>
<dbReference type="OMA" id="YLMGGNR"/>
<dbReference type="GO" id="GO:0016799">
    <property type="term" value="F:hydrolase activity, hydrolyzing N-glycosyl compounds"/>
    <property type="evidence" value="ECO:0007669"/>
    <property type="project" value="InterPro"/>
</dbReference>
<reference evidence="3" key="2">
    <citation type="submission" date="2013-05" db="EMBL/GenBank/DDBJ databases">
        <title>The genome and transcriptome of Haemonchus contortus: a key model parasite for drug and vaccine discovery.</title>
        <authorList>
            <person name="Laing R."/>
            <person name="Kikuchi T."/>
            <person name="Martinelli A."/>
            <person name="Tsai I.J."/>
            <person name="Beech R.N."/>
            <person name="Redman E."/>
            <person name="Holroyd N."/>
            <person name="Bartley D.J."/>
            <person name="Beasley H."/>
            <person name="Britton C."/>
            <person name="Curran D."/>
            <person name="Devaney E."/>
            <person name="Gilabert A."/>
            <person name="Jackson F."/>
            <person name="Hunt M."/>
            <person name="Johnston S."/>
            <person name="Kryukov I."/>
            <person name="Li K."/>
            <person name="Morrison A.A."/>
            <person name="Reid A.J."/>
            <person name="Sargison N."/>
            <person name="Saunders G."/>
            <person name="Wasmuth J.D."/>
            <person name="Wolstenholme A."/>
            <person name="Berriman M."/>
            <person name="Gilleard J.S."/>
            <person name="Cotton J.A."/>
        </authorList>
    </citation>
    <scope>NUCLEOTIDE SEQUENCE [LARGE SCALE GENOMIC DNA]</scope>
    <source>
        <strain evidence="3">ISE/inbred ISE</strain>
    </source>
</reference>
<feature type="domain" description="Inosine/uridine-preferring nucleoside hydrolase" evidence="2">
    <location>
        <begin position="7"/>
        <end position="303"/>
    </location>
</feature>
<sequence>MRERVQLIIDTDGVSDDIRAISLALQHPDVEVLAFTTVHGCVSVEQATANVKRCQRANGVSVTIPTYKGAQEPILGKEPRQNTESIFFGKDGIGDQPDAFPEVQEDDFEPTSEDVAAIALTRLAKEHPTATLVCLGPLTNVALALKLDPNFNFNRIVIMGGNYYGIGNVASKSSAEFNFHGDPEAASIVLHKLAPRLIVVPWEAFFLEGAKHQKEVDFNAHLHYDTKLASFLRTVTSRGRAAMEKNGRQFSYCDEIAVAAAINLEKVARKTVHLRVNVELSGTHTRGQVVVDWVDVLWNNEDAEYVTSQGKMIDRNSSPITFISSYNVLVVDDWLKKAVKGEPGPW</sequence>
<name>W6NEH9_HAECO</name>
<dbReference type="InterPro" id="IPR052775">
    <property type="entry name" value="IUN_hydrolase"/>
</dbReference>
<dbReference type="Pfam" id="PF01156">
    <property type="entry name" value="IU_nuc_hydro"/>
    <property type="match status" value="1"/>
</dbReference>
<dbReference type="WBParaSite" id="HCON_00036200-00001">
    <property type="protein sequence ID" value="HCON_00036200-00001"/>
    <property type="gene ID" value="HCON_00036200"/>
</dbReference>
<dbReference type="PANTHER" id="PTHR46190:SF1">
    <property type="entry name" value="SI:CH211-201H21.5"/>
    <property type="match status" value="1"/>
</dbReference>
<keyword evidence="3" id="KW-0378">Hydrolase</keyword>
<gene>
    <name evidence="3" type="ORF">HCOI_00908200</name>
</gene>
<evidence type="ECO:0000256" key="1">
    <source>
        <dbReference type="ARBA" id="ARBA00009176"/>
    </source>
</evidence>
<dbReference type="InterPro" id="IPR001910">
    <property type="entry name" value="Inosine/uridine_hydrolase_dom"/>
</dbReference>
<dbReference type="InterPro" id="IPR036452">
    <property type="entry name" value="Ribo_hydro-like"/>
</dbReference>
<dbReference type="Proteomes" id="UP000025227">
    <property type="component" value="Unplaced"/>
</dbReference>
<keyword evidence="4" id="KW-1185">Reference proteome</keyword>
<organism evidence="3">
    <name type="scientific">Haemonchus contortus</name>
    <name type="common">Barber pole worm</name>
    <dbReference type="NCBI Taxonomy" id="6289"/>
    <lineage>
        <taxon>Eukaryota</taxon>
        <taxon>Metazoa</taxon>
        <taxon>Ecdysozoa</taxon>
        <taxon>Nematoda</taxon>
        <taxon>Chromadorea</taxon>
        <taxon>Rhabditida</taxon>
        <taxon>Rhabditina</taxon>
        <taxon>Rhabditomorpha</taxon>
        <taxon>Strongyloidea</taxon>
        <taxon>Trichostrongylidae</taxon>
        <taxon>Haemonchus</taxon>
    </lineage>
</organism>
<reference evidence="3" key="1">
    <citation type="submission" date="2013-03" db="EMBL/GenBank/DDBJ databases">
        <authorList>
            <person name="Aslett M."/>
        </authorList>
    </citation>
    <scope>NUCLEOTIDE SEQUENCE [LARGE SCALE GENOMIC DNA]</scope>
    <source>
        <strain evidence="3">ISE/inbred ISE</strain>
    </source>
</reference>
<accession>W6NEH9</accession>
<dbReference type="SUPFAM" id="SSF53590">
    <property type="entry name" value="Nucleoside hydrolase"/>
    <property type="match status" value="1"/>
</dbReference>
<reference evidence="5" key="3">
    <citation type="submission" date="2020-12" db="UniProtKB">
        <authorList>
            <consortium name="WormBaseParasite"/>
        </authorList>
    </citation>
    <scope>IDENTIFICATION</scope>
    <source>
        <strain evidence="5">MHco3</strain>
    </source>
</reference>
<dbReference type="AlphaFoldDB" id="W6NEH9"/>
<evidence type="ECO:0000313" key="5">
    <source>
        <dbReference type="WBParaSite" id="HCON_00036200-00001"/>
    </source>
</evidence>
<dbReference type="EMBL" id="CAVP010058314">
    <property type="protein sequence ID" value="CDL94419.1"/>
    <property type="molecule type" value="Genomic_DNA"/>
</dbReference>
<comment type="similarity">
    <text evidence="1">Belongs to the IUNH family.</text>
</comment>
<proteinExistence type="inferred from homology"/>